<proteinExistence type="predicted"/>
<sequence length="341" mass="37259">MAEHSLFKGFVLLDPSSTLWIECCFWEFLFQAGSLSLSFLRSSGFYSVAGNWVHDSDDSAARSVPIPAKARVTQVGLQGARLDRLRVSRKRLAHIPRTHLRHNNGRASADSAPLYLEEVPGGRTCPDGEIFKWVPTHPDSNAHHPSGALGIAHILLLISEPSFAAVDKDISVVIGEQLVSRTATEVKWRLSTLNGECAPTLVLTTPSDREQEHFVEESRSTPGIYEILWRTQPPTRSSSQSGKEGREESVSGENILMAGGENTTGRSALRLVAQTGIRANTLGALRPVRLALSFAGGNRLDAQANLEDYFEVGEGRKRKTRSRVGRPSGCSRVPQGSPKRT</sequence>
<dbReference type="EMBL" id="JARIHO010000016">
    <property type="protein sequence ID" value="KAJ7348957.1"/>
    <property type="molecule type" value="Genomic_DNA"/>
</dbReference>
<feature type="region of interest" description="Disordered" evidence="1">
    <location>
        <begin position="315"/>
        <end position="341"/>
    </location>
</feature>
<feature type="region of interest" description="Disordered" evidence="1">
    <location>
        <begin position="230"/>
        <end position="260"/>
    </location>
</feature>
<comment type="caution">
    <text evidence="2">The sequence shown here is derived from an EMBL/GenBank/DDBJ whole genome shotgun (WGS) entry which is preliminary data.</text>
</comment>
<evidence type="ECO:0000313" key="2">
    <source>
        <dbReference type="EMBL" id="KAJ7348957.1"/>
    </source>
</evidence>
<evidence type="ECO:0000256" key="1">
    <source>
        <dbReference type="SAM" id="MobiDB-lite"/>
    </source>
</evidence>
<name>A0AAD7ETH7_9AGAR</name>
<evidence type="ECO:0000313" key="3">
    <source>
        <dbReference type="Proteomes" id="UP001218218"/>
    </source>
</evidence>
<feature type="compositionally biased region" description="Polar residues" evidence="1">
    <location>
        <begin position="232"/>
        <end position="242"/>
    </location>
</feature>
<gene>
    <name evidence="2" type="ORF">DFH08DRAFT_807546</name>
</gene>
<dbReference type="AlphaFoldDB" id="A0AAD7ETH7"/>
<dbReference type="Proteomes" id="UP001218218">
    <property type="component" value="Unassembled WGS sequence"/>
</dbReference>
<accession>A0AAD7ETH7</accession>
<keyword evidence="3" id="KW-1185">Reference proteome</keyword>
<protein>
    <submittedName>
        <fullName evidence="2">Uncharacterized protein</fullName>
    </submittedName>
</protein>
<organism evidence="2 3">
    <name type="scientific">Mycena albidolilacea</name>
    <dbReference type="NCBI Taxonomy" id="1033008"/>
    <lineage>
        <taxon>Eukaryota</taxon>
        <taxon>Fungi</taxon>
        <taxon>Dikarya</taxon>
        <taxon>Basidiomycota</taxon>
        <taxon>Agaricomycotina</taxon>
        <taxon>Agaricomycetes</taxon>
        <taxon>Agaricomycetidae</taxon>
        <taxon>Agaricales</taxon>
        <taxon>Marasmiineae</taxon>
        <taxon>Mycenaceae</taxon>
        <taxon>Mycena</taxon>
    </lineage>
</organism>
<reference evidence="2" key="1">
    <citation type="submission" date="2023-03" db="EMBL/GenBank/DDBJ databases">
        <title>Massive genome expansion in bonnet fungi (Mycena s.s.) driven by repeated elements and novel gene families across ecological guilds.</title>
        <authorList>
            <consortium name="Lawrence Berkeley National Laboratory"/>
            <person name="Harder C.B."/>
            <person name="Miyauchi S."/>
            <person name="Viragh M."/>
            <person name="Kuo A."/>
            <person name="Thoen E."/>
            <person name="Andreopoulos B."/>
            <person name="Lu D."/>
            <person name="Skrede I."/>
            <person name="Drula E."/>
            <person name="Henrissat B."/>
            <person name="Morin E."/>
            <person name="Kohler A."/>
            <person name="Barry K."/>
            <person name="LaButti K."/>
            <person name="Morin E."/>
            <person name="Salamov A."/>
            <person name="Lipzen A."/>
            <person name="Mereny Z."/>
            <person name="Hegedus B."/>
            <person name="Baldrian P."/>
            <person name="Stursova M."/>
            <person name="Weitz H."/>
            <person name="Taylor A."/>
            <person name="Grigoriev I.V."/>
            <person name="Nagy L.G."/>
            <person name="Martin F."/>
            <person name="Kauserud H."/>
        </authorList>
    </citation>
    <scope>NUCLEOTIDE SEQUENCE</scope>
    <source>
        <strain evidence="2">CBHHK002</strain>
    </source>
</reference>